<keyword evidence="3" id="KW-1185">Reference proteome</keyword>
<sequence precursor="true">MKLMLYSLPVLLLAGVALAQPAGYPPPGYGYGYGGYHASTAEEGALNGMANLTSAQGSYNLQTAQAAVYATQAQSNEISNHQQYADTYFQMRERRDAYEATKRVHPSEEQMAYLAKEAAPKPLSPDQVNAVSGQVEWPLLLQYPSFESERDELSSLLEKKATNGELGYQDTNAFIQTADEMNAKLKSGIKKVPPQQYVEASSFLKSLLYQTCQVGLQ</sequence>
<dbReference type="EMBL" id="SJPF01000002">
    <property type="protein sequence ID" value="TWT34374.1"/>
    <property type="molecule type" value="Genomic_DNA"/>
</dbReference>
<comment type="caution">
    <text evidence="2">The sequence shown here is derived from an EMBL/GenBank/DDBJ whole genome shotgun (WGS) entry which is preliminary data.</text>
</comment>
<dbReference type="OrthoDB" id="291789at2"/>
<dbReference type="Proteomes" id="UP000318878">
    <property type="component" value="Unassembled WGS sequence"/>
</dbReference>
<gene>
    <name evidence="2" type="ORF">Enr8_17820</name>
</gene>
<dbReference type="AlphaFoldDB" id="A0A5C5V716"/>
<reference evidence="2 3" key="1">
    <citation type="submission" date="2019-02" db="EMBL/GenBank/DDBJ databases">
        <title>Deep-cultivation of Planctomycetes and their phenomic and genomic characterization uncovers novel biology.</title>
        <authorList>
            <person name="Wiegand S."/>
            <person name="Jogler M."/>
            <person name="Boedeker C."/>
            <person name="Pinto D."/>
            <person name="Vollmers J."/>
            <person name="Rivas-Marin E."/>
            <person name="Kohn T."/>
            <person name="Peeters S.H."/>
            <person name="Heuer A."/>
            <person name="Rast P."/>
            <person name="Oberbeckmann S."/>
            <person name="Bunk B."/>
            <person name="Jeske O."/>
            <person name="Meyerdierks A."/>
            <person name="Storesund J.E."/>
            <person name="Kallscheuer N."/>
            <person name="Luecker S."/>
            <person name="Lage O.M."/>
            <person name="Pohl T."/>
            <person name="Merkel B.J."/>
            <person name="Hornburger P."/>
            <person name="Mueller R.-W."/>
            <person name="Bruemmer F."/>
            <person name="Labrenz M."/>
            <person name="Spormann A.M."/>
            <person name="Op Den Camp H."/>
            <person name="Overmann J."/>
            <person name="Amann R."/>
            <person name="Jetten M.S.M."/>
            <person name="Mascher T."/>
            <person name="Medema M.H."/>
            <person name="Devos D.P."/>
            <person name="Kaster A.-K."/>
            <person name="Ovreas L."/>
            <person name="Rohde M."/>
            <person name="Galperin M.Y."/>
            <person name="Jogler C."/>
        </authorList>
    </citation>
    <scope>NUCLEOTIDE SEQUENCE [LARGE SCALE GENOMIC DNA]</scope>
    <source>
        <strain evidence="2 3">Enr8</strain>
    </source>
</reference>
<proteinExistence type="predicted"/>
<evidence type="ECO:0000313" key="2">
    <source>
        <dbReference type="EMBL" id="TWT34374.1"/>
    </source>
</evidence>
<evidence type="ECO:0000313" key="3">
    <source>
        <dbReference type="Proteomes" id="UP000318878"/>
    </source>
</evidence>
<keyword evidence="1" id="KW-0732">Signal</keyword>
<name>A0A5C5V716_9BACT</name>
<feature type="chain" id="PRO_5023056353" evidence="1">
    <location>
        <begin position="20"/>
        <end position="217"/>
    </location>
</feature>
<feature type="signal peptide" evidence="1">
    <location>
        <begin position="1"/>
        <end position="19"/>
    </location>
</feature>
<accession>A0A5C5V716</accession>
<protein>
    <submittedName>
        <fullName evidence="2">Uncharacterized protein</fullName>
    </submittedName>
</protein>
<evidence type="ECO:0000256" key="1">
    <source>
        <dbReference type="SAM" id="SignalP"/>
    </source>
</evidence>
<organism evidence="2 3">
    <name type="scientific">Blastopirellula retiformator</name>
    <dbReference type="NCBI Taxonomy" id="2527970"/>
    <lineage>
        <taxon>Bacteria</taxon>
        <taxon>Pseudomonadati</taxon>
        <taxon>Planctomycetota</taxon>
        <taxon>Planctomycetia</taxon>
        <taxon>Pirellulales</taxon>
        <taxon>Pirellulaceae</taxon>
        <taxon>Blastopirellula</taxon>
    </lineage>
</organism>
<dbReference type="RefSeq" id="WP_146430576.1">
    <property type="nucleotide sequence ID" value="NZ_SJPF01000002.1"/>
</dbReference>